<reference evidence="1" key="1">
    <citation type="submission" date="2014-12" db="EMBL/GenBank/DDBJ databases">
        <title>Insight into the proteome of Arion vulgaris.</title>
        <authorList>
            <person name="Aradska J."/>
            <person name="Bulat T."/>
            <person name="Smidak R."/>
            <person name="Sarate P."/>
            <person name="Gangsoo J."/>
            <person name="Sialana F."/>
            <person name="Bilban M."/>
            <person name="Lubec G."/>
        </authorList>
    </citation>
    <scope>NUCLEOTIDE SEQUENCE</scope>
    <source>
        <tissue evidence="1">Skin</tissue>
    </source>
</reference>
<dbReference type="AlphaFoldDB" id="A0A0B7B021"/>
<accession>A0A0B7B021</accession>
<organism evidence="1">
    <name type="scientific">Arion vulgaris</name>
    <dbReference type="NCBI Taxonomy" id="1028688"/>
    <lineage>
        <taxon>Eukaryota</taxon>
        <taxon>Metazoa</taxon>
        <taxon>Spiralia</taxon>
        <taxon>Lophotrochozoa</taxon>
        <taxon>Mollusca</taxon>
        <taxon>Gastropoda</taxon>
        <taxon>Heterobranchia</taxon>
        <taxon>Euthyneura</taxon>
        <taxon>Panpulmonata</taxon>
        <taxon>Eupulmonata</taxon>
        <taxon>Stylommatophora</taxon>
        <taxon>Helicina</taxon>
        <taxon>Arionoidea</taxon>
        <taxon>Arionidae</taxon>
        <taxon>Arion</taxon>
    </lineage>
</organism>
<dbReference type="EMBL" id="HACG01038565">
    <property type="protein sequence ID" value="CEK85430.1"/>
    <property type="molecule type" value="Transcribed_RNA"/>
</dbReference>
<gene>
    <name evidence="1" type="primary">ORF148206</name>
</gene>
<proteinExistence type="predicted"/>
<evidence type="ECO:0000313" key="1">
    <source>
        <dbReference type="EMBL" id="CEK85430.1"/>
    </source>
</evidence>
<name>A0A0B7B021_9EUPU</name>
<sequence>MRMEKLIAERLRVEHIKTHQSTRWQQISLESHETIAEDISLHRLFLLAIFIINL</sequence>
<protein>
    <submittedName>
        <fullName evidence="1">Uncharacterized protein</fullName>
    </submittedName>
</protein>